<dbReference type="PANTHER" id="PTHR33434:SF8">
    <property type="entry name" value="DEGV DOMAIN-CONTAINING PROTEIN SPR1019"/>
    <property type="match status" value="1"/>
</dbReference>
<dbReference type="NCBIfam" id="TIGR00762">
    <property type="entry name" value="DegV"/>
    <property type="match status" value="1"/>
</dbReference>
<dbReference type="Gene3D" id="3.30.1180.10">
    <property type="match status" value="1"/>
</dbReference>
<dbReference type="Proteomes" id="UP000033530">
    <property type="component" value="Unassembled WGS sequence"/>
</dbReference>
<dbReference type="InterPro" id="IPR043168">
    <property type="entry name" value="DegV_C"/>
</dbReference>
<evidence type="ECO:0000256" key="1">
    <source>
        <dbReference type="ARBA" id="ARBA00003238"/>
    </source>
</evidence>
<name>A0AAJ0JQU6_STACA</name>
<comment type="caution">
    <text evidence="3">The sequence shown here is derived from an EMBL/GenBank/DDBJ whole genome shotgun (WGS) entry which is preliminary data.</text>
</comment>
<accession>A0AAJ0JQU6</accession>
<evidence type="ECO:0000313" key="3">
    <source>
        <dbReference type="EMBL" id="KKB26282.1"/>
    </source>
</evidence>
<proteinExistence type="predicted"/>
<dbReference type="Pfam" id="PF02645">
    <property type="entry name" value="DegV"/>
    <property type="match status" value="1"/>
</dbReference>
<comment type="function">
    <text evidence="1">May bind long-chain fatty acids, such as palmitate, and may play a role in lipid transport or fatty acid metabolism.</text>
</comment>
<dbReference type="AlphaFoldDB" id="A0AAJ0JQU6"/>
<dbReference type="EMBL" id="LAIU01000001">
    <property type="protein sequence ID" value="KKB26282.1"/>
    <property type="molecule type" value="Genomic_DNA"/>
</dbReference>
<sequence>MSKKIVTDSTSDLPQEFLKEHDIHVIPLNLTIDGKSYIDQVDVSSEEVIQLIEDDIDIKTSQPPIGKFIEMYDELGKDGSEIISIHMTSGLSGTYQTAYQASQMTDSKVTVIDSKSISYGLGFQLEHIVKWISEGHSTEEIVEKVKHLQSNIKVYVVIGQLTQLIKGGRIGRAKGMIGNIMRLKPTGTLEDGRINLMSNPRTQKASLQFIKKDLVNFLENHSLKKIGIAHANALDFVEKAKDQFINEDGLPEYELSFTTPVISTHTGKGAIGLTFLRS</sequence>
<organism evidence="3 4">
    <name type="scientific">Staphylococcus carnosus</name>
    <dbReference type="NCBI Taxonomy" id="1281"/>
    <lineage>
        <taxon>Bacteria</taxon>
        <taxon>Bacillati</taxon>
        <taxon>Bacillota</taxon>
        <taxon>Bacilli</taxon>
        <taxon>Bacillales</taxon>
        <taxon>Staphylococcaceae</taxon>
        <taxon>Staphylococcus</taxon>
    </lineage>
</organism>
<evidence type="ECO:0000256" key="2">
    <source>
        <dbReference type="ARBA" id="ARBA00023121"/>
    </source>
</evidence>
<dbReference type="Gene3D" id="3.40.50.10170">
    <property type="match status" value="1"/>
</dbReference>
<dbReference type="PANTHER" id="PTHR33434">
    <property type="entry name" value="DEGV DOMAIN-CONTAINING PROTEIN DR_1986-RELATED"/>
    <property type="match status" value="1"/>
</dbReference>
<dbReference type="InterPro" id="IPR003797">
    <property type="entry name" value="DegV"/>
</dbReference>
<evidence type="ECO:0000313" key="4">
    <source>
        <dbReference type="Proteomes" id="UP000033530"/>
    </source>
</evidence>
<dbReference type="GO" id="GO:0008289">
    <property type="term" value="F:lipid binding"/>
    <property type="evidence" value="ECO:0007669"/>
    <property type="project" value="UniProtKB-KW"/>
</dbReference>
<reference evidence="3 4" key="1">
    <citation type="submission" date="2015-03" db="EMBL/GenBank/DDBJ databases">
        <title>Draft Genome Sequence of S. carnosus subsp. utilis LTH 7013, Isolated from South Tirolean Ham.</title>
        <authorList>
            <person name="Mueller A."/>
            <person name="Huptas C."/>
            <person name="Wenning M."/>
            <person name="Weiss A."/>
            <person name="Schmidt H."/>
        </authorList>
    </citation>
    <scope>NUCLEOTIDE SEQUENCE [LARGE SCALE GENOMIC DNA]</scope>
    <source>
        <strain evidence="3 4">LTH7013</strain>
    </source>
</reference>
<dbReference type="PROSITE" id="PS51482">
    <property type="entry name" value="DEGV"/>
    <property type="match status" value="1"/>
</dbReference>
<gene>
    <name evidence="3" type="ORF">VV61_01995</name>
</gene>
<dbReference type="InterPro" id="IPR050270">
    <property type="entry name" value="DegV_domain_contain"/>
</dbReference>
<protein>
    <submittedName>
        <fullName evidence="3">DegV domain-containing protein</fullName>
    </submittedName>
</protein>
<dbReference type="SUPFAM" id="SSF82549">
    <property type="entry name" value="DAK1/DegV-like"/>
    <property type="match status" value="1"/>
</dbReference>
<keyword evidence="2" id="KW-0446">Lipid-binding</keyword>
<dbReference type="RefSeq" id="WP_046099332.1">
    <property type="nucleotide sequence ID" value="NZ_BKAP01000001.1"/>
</dbReference>